<feature type="transmembrane region" description="Helical" evidence="2">
    <location>
        <begin position="678"/>
        <end position="697"/>
    </location>
</feature>
<feature type="compositionally biased region" description="Basic and acidic residues" evidence="1">
    <location>
        <begin position="1"/>
        <end position="22"/>
    </location>
</feature>
<dbReference type="InterPro" id="IPR053006">
    <property type="entry name" value="Meiosis_regulatory"/>
</dbReference>
<feature type="domain" description="Bacteriophage T5 Orf172 DNA-binding" evidence="3">
    <location>
        <begin position="480"/>
        <end position="585"/>
    </location>
</feature>
<dbReference type="PANTHER" id="PTHR28094">
    <property type="entry name" value="MEIOTICALLY UP-REGULATED GENE 113 PROTEIN"/>
    <property type="match status" value="1"/>
</dbReference>
<evidence type="ECO:0000313" key="5">
    <source>
        <dbReference type="Proteomes" id="UP000235371"/>
    </source>
</evidence>
<evidence type="ECO:0000256" key="1">
    <source>
        <dbReference type="SAM" id="MobiDB-lite"/>
    </source>
</evidence>
<feature type="compositionally biased region" description="Low complexity" evidence="1">
    <location>
        <begin position="40"/>
        <end position="52"/>
    </location>
</feature>
<keyword evidence="2" id="KW-1133">Transmembrane helix</keyword>
<dbReference type="SMART" id="SM00974">
    <property type="entry name" value="T5orf172"/>
    <property type="match status" value="1"/>
</dbReference>
<accession>A0A2J6SL69</accession>
<gene>
    <name evidence="4" type="ORF">K444DRAFT_233561</name>
</gene>
<proteinExistence type="predicted"/>
<feature type="compositionally biased region" description="Polar residues" evidence="1">
    <location>
        <begin position="88"/>
        <end position="101"/>
    </location>
</feature>
<evidence type="ECO:0000256" key="2">
    <source>
        <dbReference type="SAM" id="Phobius"/>
    </source>
</evidence>
<feature type="region of interest" description="Disordered" evidence="1">
    <location>
        <begin position="1"/>
        <end position="101"/>
    </location>
</feature>
<dbReference type="Pfam" id="PF10544">
    <property type="entry name" value="T5orf172"/>
    <property type="match status" value="1"/>
</dbReference>
<evidence type="ECO:0000259" key="3">
    <source>
        <dbReference type="SMART" id="SM00974"/>
    </source>
</evidence>
<dbReference type="GeneID" id="36579333"/>
<feature type="compositionally biased region" description="Polar residues" evidence="1">
    <location>
        <begin position="265"/>
        <end position="280"/>
    </location>
</feature>
<keyword evidence="2" id="KW-0472">Membrane</keyword>
<dbReference type="PANTHER" id="PTHR28094:SF1">
    <property type="entry name" value="MEIOTICALLY UP-REGULATED GENE 113 PROTEIN"/>
    <property type="match status" value="1"/>
</dbReference>
<feature type="compositionally biased region" description="Polar residues" evidence="1">
    <location>
        <begin position="180"/>
        <end position="191"/>
    </location>
</feature>
<keyword evidence="5" id="KW-1185">Reference proteome</keyword>
<dbReference type="InterPro" id="IPR018306">
    <property type="entry name" value="Phage_T5_Orf172_DNA-bd"/>
</dbReference>
<name>A0A2J6SL69_9HELO</name>
<dbReference type="RefSeq" id="XP_024728416.1">
    <property type="nucleotide sequence ID" value="XM_024871251.1"/>
</dbReference>
<feature type="region of interest" description="Disordered" evidence="1">
    <location>
        <begin position="154"/>
        <end position="358"/>
    </location>
</feature>
<dbReference type="STRING" id="1095630.A0A2J6SL69"/>
<organism evidence="4 5">
    <name type="scientific">Hyaloscypha bicolor E</name>
    <dbReference type="NCBI Taxonomy" id="1095630"/>
    <lineage>
        <taxon>Eukaryota</taxon>
        <taxon>Fungi</taxon>
        <taxon>Dikarya</taxon>
        <taxon>Ascomycota</taxon>
        <taxon>Pezizomycotina</taxon>
        <taxon>Leotiomycetes</taxon>
        <taxon>Helotiales</taxon>
        <taxon>Hyaloscyphaceae</taxon>
        <taxon>Hyaloscypha</taxon>
        <taxon>Hyaloscypha bicolor</taxon>
    </lineage>
</organism>
<feature type="compositionally biased region" description="Polar residues" evidence="1">
    <location>
        <begin position="321"/>
        <end position="333"/>
    </location>
</feature>
<feature type="compositionally biased region" description="Basic and acidic residues" evidence="1">
    <location>
        <begin position="192"/>
        <end position="201"/>
    </location>
</feature>
<feature type="compositionally biased region" description="Polar residues" evidence="1">
    <location>
        <begin position="299"/>
        <end position="312"/>
    </location>
</feature>
<reference evidence="4 5" key="1">
    <citation type="submission" date="2016-04" db="EMBL/GenBank/DDBJ databases">
        <title>A degradative enzymes factory behind the ericoid mycorrhizal symbiosis.</title>
        <authorList>
            <consortium name="DOE Joint Genome Institute"/>
            <person name="Martino E."/>
            <person name="Morin E."/>
            <person name="Grelet G."/>
            <person name="Kuo A."/>
            <person name="Kohler A."/>
            <person name="Daghino S."/>
            <person name="Barry K."/>
            <person name="Choi C."/>
            <person name="Cichocki N."/>
            <person name="Clum A."/>
            <person name="Copeland A."/>
            <person name="Hainaut M."/>
            <person name="Haridas S."/>
            <person name="Labutti K."/>
            <person name="Lindquist E."/>
            <person name="Lipzen A."/>
            <person name="Khouja H.-R."/>
            <person name="Murat C."/>
            <person name="Ohm R."/>
            <person name="Olson A."/>
            <person name="Spatafora J."/>
            <person name="Veneault-Fourrey C."/>
            <person name="Henrissat B."/>
            <person name="Grigoriev I."/>
            <person name="Martin F."/>
            <person name="Perotto S."/>
        </authorList>
    </citation>
    <scope>NUCLEOTIDE SEQUENCE [LARGE SCALE GENOMIC DNA]</scope>
    <source>
        <strain evidence="4 5">E</strain>
    </source>
</reference>
<dbReference type="InParanoid" id="A0A2J6SL69"/>
<dbReference type="OrthoDB" id="3565211at2759"/>
<protein>
    <recommendedName>
        <fullName evidence="3">Bacteriophage T5 Orf172 DNA-binding domain-containing protein</fullName>
    </recommendedName>
</protein>
<dbReference type="AlphaFoldDB" id="A0A2J6SL69"/>
<feature type="transmembrane region" description="Helical" evidence="2">
    <location>
        <begin position="652"/>
        <end position="672"/>
    </location>
</feature>
<keyword evidence="2" id="KW-0812">Transmembrane</keyword>
<evidence type="ECO:0000313" key="4">
    <source>
        <dbReference type="EMBL" id="PMD51512.1"/>
    </source>
</evidence>
<dbReference type="EMBL" id="KZ613912">
    <property type="protein sequence ID" value="PMD51512.1"/>
    <property type="molecule type" value="Genomic_DNA"/>
</dbReference>
<dbReference type="Proteomes" id="UP000235371">
    <property type="component" value="Unassembled WGS sequence"/>
</dbReference>
<sequence length="700" mass="78123">MPRADKAPKDNNEIKDNSEIVLRRSLRNTVPIITPQRPKSGTASTASSSSSSLRALRIFDSGPKSPGTPLTPLVLDESSSSVERRSHVTNSDTSKQLLFKENTLNRGSASATLPSENEFSTSTAAESIVESLEELSPHDNNLLDNDLLSAGLSELGRDGSPCPPSRALKRRGVRPALAVQNDSIPFTTKSGQSDRKGKAKDFSPSGEVTRGRAESISSAPKKVPAKKPRNFGLSKDISSPSKGERPETLPVIALQTHGEGRVFTDNGSSTDGQPSPTAEVNYNKEAAPSPRRAPYKRSASMNTTLNQRSGPHSSPAARISPSRQSSSEGTASSKSHKLRRRSTGSLDAVEPASPSTTQTLALVNNGPELESAATEPSNIVGTAGRKTSRRRRRIVQNRERGFPNLEDFNTSKKCQKGLKPVILEAIRGKKLSKYARLRALRLRVDNMWKAWSDAAGKLPRSPATEDDGYIYIFRSKPDAFPGPKYVKIGKTKQKPEERKDQWGKKCKFEFIHVEDENDKRFLHYHAVEKIIQAELYNERRKYKCNKCKNFHHLELGEGSILSTPTEHGEWFEVSEEKALEVVNKWRDWVIKNEPYRPDGTLHARWMWKCATGSFWMDGTEDDWIAWREYNWVETLKCVLHHFKMWLAGVSPLVMELLMAPGAAFGLALVWYFWAWGLNFGSCVTFLAAVFVLVYFWFEFC</sequence>